<dbReference type="VEuPathDB" id="ToxoDB:CSUI_008544"/>
<dbReference type="OrthoDB" id="10265393at2759"/>
<dbReference type="GeneID" id="94431884"/>
<dbReference type="GO" id="GO:0106245">
    <property type="term" value="F:L-serine-phosphatidylethanolamine phosphatidyltransferase activity"/>
    <property type="evidence" value="ECO:0007669"/>
    <property type="project" value="InterPro"/>
</dbReference>
<dbReference type="Proteomes" id="UP000221165">
    <property type="component" value="Unassembled WGS sequence"/>
</dbReference>
<evidence type="ECO:0000313" key="2">
    <source>
        <dbReference type="EMBL" id="PHJ17633.1"/>
    </source>
</evidence>
<organism evidence="2 3">
    <name type="scientific">Cystoisospora suis</name>
    <dbReference type="NCBI Taxonomy" id="483139"/>
    <lineage>
        <taxon>Eukaryota</taxon>
        <taxon>Sar</taxon>
        <taxon>Alveolata</taxon>
        <taxon>Apicomplexa</taxon>
        <taxon>Conoidasida</taxon>
        <taxon>Coccidia</taxon>
        <taxon>Eucoccidiorida</taxon>
        <taxon>Eimeriorina</taxon>
        <taxon>Sarcocystidae</taxon>
        <taxon>Cystoisospora</taxon>
    </lineage>
</organism>
<gene>
    <name evidence="2" type="ORF">CSUI_008544</name>
</gene>
<proteinExistence type="predicted"/>
<evidence type="ECO:0000256" key="1">
    <source>
        <dbReference type="SAM" id="Phobius"/>
    </source>
</evidence>
<dbReference type="GO" id="GO:0006659">
    <property type="term" value="P:phosphatidylserine biosynthetic process"/>
    <property type="evidence" value="ECO:0007669"/>
    <property type="project" value="InterPro"/>
</dbReference>
<feature type="non-terminal residue" evidence="2">
    <location>
        <position position="82"/>
    </location>
</feature>
<feature type="transmembrane region" description="Helical" evidence="1">
    <location>
        <begin position="21"/>
        <end position="42"/>
    </location>
</feature>
<reference evidence="2 3" key="1">
    <citation type="journal article" date="2017" name="Int. J. Parasitol.">
        <title>The genome of the protozoan parasite Cystoisospora suis and a reverse vaccinology approach to identify vaccine candidates.</title>
        <authorList>
            <person name="Palmieri N."/>
            <person name="Shrestha A."/>
            <person name="Ruttkowski B."/>
            <person name="Beck T."/>
            <person name="Vogl C."/>
            <person name="Tomley F."/>
            <person name="Blake D.P."/>
            <person name="Joachim A."/>
        </authorList>
    </citation>
    <scope>NUCLEOTIDE SEQUENCE [LARGE SCALE GENOMIC DNA]</scope>
    <source>
        <strain evidence="2 3">Wien I</strain>
    </source>
</reference>
<dbReference type="AlphaFoldDB" id="A0A2C6KML2"/>
<protein>
    <submittedName>
        <fullName evidence="2">Phosphatidyl serine synthase</fullName>
    </submittedName>
</protein>
<keyword evidence="1" id="KW-1133">Transmembrane helix</keyword>
<keyword evidence="3" id="KW-1185">Reference proteome</keyword>
<accession>A0A2C6KML2</accession>
<dbReference type="Pfam" id="PF03034">
    <property type="entry name" value="PSS"/>
    <property type="match status" value="1"/>
</dbReference>
<keyword evidence="1" id="KW-0812">Transmembrane</keyword>
<evidence type="ECO:0000313" key="3">
    <source>
        <dbReference type="Proteomes" id="UP000221165"/>
    </source>
</evidence>
<name>A0A2C6KML2_9APIC</name>
<dbReference type="InterPro" id="IPR004277">
    <property type="entry name" value="PSS"/>
</dbReference>
<dbReference type="EMBL" id="MIGC01004809">
    <property type="protein sequence ID" value="PHJ17633.1"/>
    <property type="molecule type" value="Genomic_DNA"/>
</dbReference>
<comment type="caution">
    <text evidence="2">The sequence shown here is derived from an EMBL/GenBank/DDBJ whole genome shotgun (WGS) entry which is preliminary data.</text>
</comment>
<sequence>MFLVFATLQLPDGFLVRPSPIFWRFVKGCSVLYLLLLVFLLFQDLNDVRQGLKSIDPSLGRPLPEKNYAHNCHSVTTLQVTT</sequence>
<keyword evidence="1" id="KW-0472">Membrane</keyword>
<dbReference type="RefSeq" id="XP_067919351.1">
    <property type="nucleotide sequence ID" value="XM_068068673.1"/>
</dbReference>